<dbReference type="RefSeq" id="XP_013435609.1">
    <property type="nucleotide sequence ID" value="XM_013580155.1"/>
</dbReference>
<feature type="compositionally biased region" description="Polar residues" evidence="1">
    <location>
        <begin position="1"/>
        <end position="12"/>
    </location>
</feature>
<dbReference type="GeneID" id="25473271"/>
<feature type="compositionally biased region" description="Low complexity" evidence="1">
    <location>
        <begin position="1206"/>
        <end position="1229"/>
    </location>
</feature>
<evidence type="ECO:0000313" key="3">
    <source>
        <dbReference type="Proteomes" id="UP000030754"/>
    </source>
</evidence>
<accession>U6MSG7</accession>
<feature type="compositionally biased region" description="Basic residues" evidence="1">
    <location>
        <begin position="1090"/>
        <end position="1105"/>
    </location>
</feature>
<dbReference type="PROSITE" id="PS50096">
    <property type="entry name" value="IQ"/>
    <property type="match status" value="1"/>
</dbReference>
<feature type="compositionally biased region" description="Polar residues" evidence="1">
    <location>
        <begin position="370"/>
        <end position="384"/>
    </location>
</feature>
<feature type="region of interest" description="Disordered" evidence="1">
    <location>
        <begin position="1078"/>
        <end position="1144"/>
    </location>
</feature>
<feature type="region of interest" description="Disordered" evidence="1">
    <location>
        <begin position="599"/>
        <end position="630"/>
    </location>
</feature>
<sequence>MVRGNLSVSPANNRDRVAQSPQKWDEEGFRALRRRIVASDAPGVCEEQMLLAPAPKKQLQMLLLPKLNEGSCGCESRKQQQDDLTLIQQQEQQQQQKEQEQHRLQQQCSQLVQPVVHQRDPPQEDQHYRDTQLQKRKQQIGNQNQQLQVVQNRQQAPILNEEEQHRRLLCQEEQEKRHLTDYSARTTGSSEAVPCCVSTLPLPTTAVEVAEATGSTAAVANVGVLRKASTRKRRVKNKGAQQRKIKLAAAVAENSLSSPSRNAAEAELTDTEATEPRPETTAAANAPYCGAKHDEMLQQDAPVQVKPRKRYKGKAAPAVKRSTQQQRLQRIQQKEQLMQQPNFWHSPAKQQKRRLQELQQELQRQRHQQTSSLPIPQANAQSPTECLPMHAQPDSAAGSADLWVMPAALLAASQEGQHLQKQPQQLQQQPQGPPQQLQPQPPPQQQHRWQVRLDHCPMAHTAGGYDIQRHRTQQNKHGVEETLSMVPAAQPQQTKLHQQKEQLMSLDGFVHPAVVHQEKRQQETTSSFFEAGHQAQELQHVLSEQLDHQPLQRSPKRLERQPMERRLLCMRRCYSYPELPFVYTQEELENATMIICRQQQQRSPSTQQLPQRSPWQHQQMLQQQQQQPQPVEFGSINAQDETCRLVYTLPALSNPSRKACARYRCDTHKSPTVLTARKEVYEALVPTMSFIRGKAEHALLQQDVERQVPFTVAAAAAHEPAAVHMPGDPAALATVPVAAAPINASVFPEFTALPFSRAPDAAAKPDISSPAAAMPSAAKSAFVAPAAAAFAKENKPSPKRLPMRSQPVTSNLECRRRVAPKTGICTEELKTQQQRSTTNSSSSSSISTGSNNSSSFWCSVRLADDFVPFQQKPNKKRKQKITSKGRPNAAAGAADAAGEAKGSPAAAADSATTPAAAATTVTLTKAKAAKSVNQQRLQQKLAEQPQLVGQQNSQKRSQSYEKQALYQANCQQRQQLNVPFDLHKREQQQEEEHQKQQHYCQQEKQQHPQQQQQQHKHTKDKSQQQEYVQHAQQSDGPITEQQQCALEELQQRQKKLRCSEAHINQHQGEVLAYPDAPHAAAAAKQQAKLRAQRCRKQLQKQKQRQQKKDQQQRQEQLGEQDQQPEQNQLLQSQDVQHPQQLHRLQQLQSQQQMQLQHLQKQLRLQQEQQKEQQMLLLQQQQQLLQQPASAPDLCFNLPKPSGWMLQQRPSSQQQQQMQEQLQQGQAQNSARLEDDALQVHLTPPLLPDSQYAQQYLLLQQQLQQRQLQQQQKVLAQSHQRLEMLSHALHQLQSSQPQEEMQHEAITVATKVAGHLTKPLNPGLSMVALDAAPAEAAKTGTKQQLLEV</sequence>
<feature type="compositionally biased region" description="Low complexity" evidence="1">
    <location>
        <begin position="1113"/>
        <end position="1144"/>
    </location>
</feature>
<dbReference type="OrthoDB" id="10488807at2759"/>
<feature type="compositionally biased region" description="Polar residues" evidence="1">
    <location>
        <begin position="947"/>
        <end position="962"/>
    </location>
</feature>
<feature type="region of interest" description="Disordered" evidence="1">
    <location>
        <begin position="414"/>
        <end position="449"/>
    </location>
</feature>
<evidence type="ECO:0000256" key="1">
    <source>
        <dbReference type="SAM" id="MobiDB-lite"/>
    </source>
</evidence>
<feature type="compositionally biased region" description="Low complexity" evidence="1">
    <location>
        <begin position="1079"/>
        <end position="1089"/>
    </location>
</feature>
<feature type="compositionally biased region" description="Polar residues" evidence="1">
    <location>
        <begin position="1026"/>
        <end position="1036"/>
    </location>
</feature>
<dbReference type="VEuPathDB" id="ToxoDB:ENH_00031060"/>
<feature type="compositionally biased region" description="Low complexity" evidence="1">
    <location>
        <begin position="599"/>
        <end position="629"/>
    </location>
</feature>
<evidence type="ECO:0000313" key="2">
    <source>
        <dbReference type="EMBL" id="CDJ67142.1"/>
    </source>
</evidence>
<feature type="region of interest" description="Disordered" evidence="1">
    <location>
        <begin position="942"/>
        <end position="962"/>
    </location>
</feature>
<feature type="region of interest" description="Disordered" evidence="1">
    <location>
        <begin position="793"/>
        <end position="852"/>
    </location>
</feature>
<feature type="region of interest" description="Disordered" evidence="1">
    <location>
        <begin position="339"/>
        <end position="394"/>
    </location>
</feature>
<feature type="region of interest" description="Disordered" evidence="1">
    <location>
        <begin position="1"/>
        <end position="23"/>
    </location>
</feature>
<dbReference type="Proteomes" id="UP000030754">
    <property type="component" value="Unassembled WGS sequence"/>
</dbReference>
<dbReference type="EMBL" id="HG724098">
    <property type="protein sequence ID" value="CDJ67142.1"/>
    <property type="molecule type" value="Genomic_DNA"/>
</dbReference>
<organism evidence="2 3">
    <name type="scientific">Eimeria necatrix</name>
    <dbReference type="NCBI Taxonomy" id="51315"/>
    <lineage>
        <taxon>Eukaryota</taxon>
        <taxon>Sar</taxon>
        <taxon>Alveolata</taxon>
        <taxon>Apicomplexa</taxon>
        <taxon>Conoidasida</taxon>
        <taxon>Coccidia</taxon>
        <taxon>Eucoccidiorida</taxon>
        <taxon>Eimeriorina</taxon>
        <taxon>Eimeriidae</taxon>
        <taxon>Eimeria</taxon>
    </lineage>
</organism>
<feature type="region of interest" description="Disordered" evidence="1">
    <location>
        <begin position="1203"/>
        <end position="1230"/>
    </location>
</feature>
<feature type="compositionally biased region" description="Low complexity" evidence="1">
    <location>
        <begin position="836"/>
        <end position="852"/>
    </location>
</feature>
<feature type="compositionally biased region" description="Basic residues" evidence="1">
    <location>
        <begin position="873"/>
        <end position="883"/>
    </location>
</feature>
<gene>
    <name evidence="2" type="ORF">ENH_00031060</name>
</gene>
<feature type="compositionally biased region" description="Basic and acidic residues" evidence="1">
    <location>
        <begin position="13"/>
        <end position="23"/>
    </location>
</feature>
<proteinExistence type="predicted"/>
<protein>
    <submittedName>
        <fullName evidence="2">Uncharacterized protein</fullName>
    </submittedName>
</protein>
<name>U6MSG7_9EIME</name>
<feature type="region of interest" description="Disordered" evidence="1">
    <location>
        <begin position="251"/>
        <end position="325"/>
    </location>
</feature>
<reference evidence="2" key="2">
    <citation type="submission" date="2013-10" db="EMBL/GenBank/DDBJ databases">
        <authorList>
            <person name="Aslett M."/>
        </authorList>
    </citation>
    <scope>NUCLEOTIDE SEQUENCE [LARGE SCALE GENOMIC DNA]</scope>
    <source>
        <strain evidence="2">Houghton</strain>
    </source>
</reference>
<feature type="region of interest" description="Disordered" evidence="1">
    <location>
        <begin position="869"/>
        <end position="897"/>
    </location>
</feature>
<feature type="compositionally biased region" description="Low complexity" evidence="1">
    <location>
        <begin position="417"/>
        <end position="438"/>
    </location>
</feature>
<feature type="compositionally biased region" description="Basic and acidic residues" evidence="1">
    <location>
        <begin position="985"/>
        <end position="995"/>
    </location>
</feature>
<feature type="region of interest" description="Disordered" evidence="1">
    <location>
        <begin position="985"/>
        <end position="1038"/>
    </location>
</feature>
<feature type="compositionally biased region" description="Low complexity" evidence="1">
    <location>
        <begin position="997"/>
        <end position="1013"/>
    </location>
</feature>
<reference evidence="2" key="1">
    <citation type="submission" date="2013-10" db="EMBL/GenBank/DDBJ databases">
        <title>Genomic analysis of the causative agents of coccidiosis in chickens.</title>
        <authorList>
            <person name="Reid A.J."/>
            <person name="Blake D."/>
            <person name="Billington K."/>
            <person name="Browne H."/>
            <person name="Dunn M."/>
            <person name="Hung S."/>
            <person name="Kawahara F."/>
            <person name="Miranda-Saavedra D."/>
            <person name="Mourier T."/>
            <person name="Nagra H."/>
            <person name="Otto T.D."/>
            <person name="Rawlings N."/>
            <person name="Sanchez A."/>
            <person name="Sanders M."/>
            <person name="Subramaniam C."/>
            <person name="Tay Y."/>
            <person name="Dear P."/>
            <person name="Doerig C."/>
            <person name="Gruber A."/>
            <person name="Parkinson J."/>
            <person name="Shirley M."/>
            <person name="Wan K.L."/>
            <person name="Berriman M."/>
            <person name="Tomley F."/>
            <person name="Pain A."/>
        </authorList>
    </citation>
    <scope>NUCLEOTIDE SEQUENCE [LARGE SCALE GENOMIC DNA]</scope>
    <source>
        <strain evidence="2">Houghton</strain>
    </source>
</reference>
<keyword evidence="3" id="KW-1185">Reference proteome</keyword>